<dbReference type="SMART" id="SM00507">
    <property type="entry name" value="HNHc"/>
    <property type="match status" value="1"/>
</dbReference>
<dbReference type="GO" id="GO:0005829">
    <property type="term" value="C:cytosol"/>
    <property type="evidence" value="ECO:0007669"/>
    <property type="project" value="TreeGrafter"/>
</dbReference>
<comment type="caution">
    <text evidence="7">The sequence shown here is derived from an EMBL/GenBank/DDBJ whole genome shotgun (WGS) entry which is preliminary data.</text>
</comment>
<dbReference type="InterPro" id="IPR003615">
    <property type="entry name" value="HNH_nuc"/>
</dbReference>
<keyword evidence="1" id="KW-0540">Nuclease</keyword>
<evidence type="ECO:0000256" key="2">
    <source>
        <dbReference type="ARBA" id="ARBA00022801"/>
    </source>
</evidence>
<feature type="region of interest" description="Disordered" evidence="5">
    <location>
        <begin position="27"/>
        <end position="47"/>
    </location>
</feature>
<evidence type="ECO:0000256" key="5">
    <source>
        <dbReference type="SAM" id="MobiDB-lite"/>
    </source>
</evidence>
<dbReference type="GO" id="GO:0008270">
    <property type="term" value="F:zinc ion binding"/>
    <property type="evidence" value="ECO:0007669"/>
    <property type="project" value="InterPro"/>
</dbReference>
<evidence type="ECO:0000256" key="1">
    <source>
        <dbReference type="ARBA" id="ARBA00022722"/>
    </source>
</evidence>
<organism evidence="7 8">
    <name type="scientific">Acinetobacter baumannii</name>
    <dbReference type="NCBI Taxonomy" id="470"/>
    <lineage>
        <taxon>Bacteria</taxon>
        <taxon>Pseudomonadati</taxon>
        <taxon>Pseudomonadota</taxon>
        <taxon>Gammaproteobacteria</taxon>
        <taxon>Moraxellales</taxon>
        <taxon>Moraxellaceae</taxon>
        <taxon>Acinetobacter</taxon>
        <taxon>Acinetobacter calcoaceticus/baumannii complex</taxon>
    </lineage>
</organism>
<evidence type="ECO:0000256" key="4">
    <source>
        <dbReference type="ARBA" id="ARBA00040194"/>
    </source>
</evidence>
<dbReference type="RefSeq" id="WP_000089429.1">
    <property type="nucleotide sequence ID" value="NZ_CP012952.1"/>
</dbReference>
<dbReference type="Pfam" id="PF01844">
    <property type="entry name" value="HNH"/>
    <property type="match status" value="1"/>
</dbReference>
<evidence type="ECO:0000313" key="8">
    <source>
        <dbReference type="Proteomes" id="UP000461234"/>
    </source>
</evidence>
<dbReference type="CDD" id="cd00085">
    <property type="entry name" value="HNHc"/>
    <property type="match status" value="1"/>
</dbReference>
<evidence type="ECO:0000313" key="7">
    <source>
        <dbReference type="EMBL" id="MQR48442.1"/>
    </source>
</evidence>
<name>A0A7X1VIC6_ACIBA</name>
<comment type="similarity">
    <text evidence="3">Belongs to the HNH nuclease family.</text>
</comment>
<evidence type="ECO:0000256" key="3">
    <source>
        <dbReference type="ARBA" id="ARBA00038412"/>
    </source>
</evidence>
<dbReference type="PANTHER" id="PTHR41286">
    <property type="entry name" value="HNH NUCLEASE YAJD-RELATED"/>
    <property type="match status" value="1"/>
</dbReference>
<dbReference type="GO" id="GO:0003676">
    <property type="term" value="F:nucleic acid binding"/>
    <property type="evidence" value="ECO:0007669"/>
    <property type="project" value="InterPro"/>
</dbReference>
<dbReference type="Gene3D" id="1.10.30.50">
    <property type="match status" value="1"/>
</dbReference>
<protein>
    <recommendedName>
        <fullName evidence="4">Putative HNH nuclease YajD</fullName>
    </recommendedName>
</protein>
<feature type="domain" description="HNH nuclease" evidence="6">
    <location>
        <begin position="54"/>
        <end position="108"/>
    </location>
</feature>
<proteinExistence type="inferred from homology"/>
<dbReference type="PANTHER" id="PTHR41286:SF1">
    <property type="entry name" value="HNH NUCLEASE YAJD-RELATED"/>
    <property type="match status" value="1"/>
</dbReference>
<gene>
    <name evidence="7" type="ORF">F2P40_03715</name>
</gene>
<keyword evidence="7" id="KW-0255">Endonuclease</keyword>
<accession>A0A7X1VIC6</accession>
<dbReference type="EMBL" id="WIOC01000003">
    <property type="protein sequence ID" value="MQR48442.1"/>
    <property type="molecule type" value="Genomic_DNA"/>
</dbReference>
<evidence type="ECO:0000259" key="6">
    <source>
        <dbReference type="SMART" id="SM00507"/>
    </source>
</evidence>
<dbReference type="GO" id="GO:0004519">
    <property type="term" value="F:endonuclease activity"/>
    <property type="evidence" value="ECO:0007669"/>
    <property type="project" value="UniProtKB-KW"/>
</dbReference>
<dbReference type="InterPro" id="IPR002711">
    <property type="entry name" value="HNH"/>
</dbReference>
<sequence>MSRPCREFGCTNLVKSASQKGYCDDHAHKRSGWGKRQDRTGSTTERGYGHAWRKLRESILERDGYLCVQCRAVGRISPATDVDHIKAKAFGGTDEPDNLQSLCGTCHKEKTAKESG</sequence>
<keyword evidence="2" id="KW-0378">Hydrolase</keyword>
<dbReference type="Proteomes" id="UP000461234">
    <property type="component" value="Unassembled WGS sequence"/>
</dbReference>
<dbReference type="GO" id="GO:0016787">
    <property type="term" value="F:hydrolase activity"/>
    <property type="evidence" value="ECO:0007669"/>
    <property type="project" value="UniProtKB-KW"/>
</dbReference>
<reference evidence="7 8" key="1">
    <citation type="submission" date="2019-10" db="EMBL/GenBank/DDBJ databases">
        <title>Genetic environment of the oxa23 gene and comparative analysis of carbapenem resistant Acinetobacter baumannii isolates belonging to global clone 1, lineage 2 recovered in a burns hospital outbreak in 2012-2013.</title>
        <authorList>
            <person name="Douraghi M."/>
            <person name="Aris P."/>
            <person name="Kenyon J."/>
            <person name="Hamidian M."/>
        </authorList>
    </citation>
    <scope>NUCLEOTIDE SEQUENCE [LARGE SCALE GENOMIC DNA]</scope>
    <source>
        <strain evidence="7 8">ABS103</strain>
    </source>
</reference>
<dbReference type="AlphaFoldDB" id="A0A7X1VIC6"/>